<dbReference type="PANTHER" id="PTHR12389:SF0">
    <property type="entry name" value="E3 UBIQUITIN-PROTEIN LIGASE LISTERIN"/>
    <property type="match status" value="1"/>
</dbReference>
<dbReference type="GeneID" id="59237319"/>
<evidence type="ECO:0000256" key="8">
    <source>
        <dbReference type="ARBA" id="ARBA00022679"/>
    </source>
</evidence>
<dbReference type="Proteomes" id="UP000509704">
    <property type="component" value="Chromosome 6"/>
</dbReference>
<reference evidence="18 19" key="1">
    <citation type="submission" date="2020-07" db="EMBL/GenBank/DDBJ databases">
        <title>The yeast mating-type switching endonuclease HO is a domesticated member of an unorthodox homing genetic element family.</title>
        <authorList>
            <person name="Coughlan A.Y."/>
            <person name="Lombardi L."/>
            <person name="Braun-Galleani S."/>
            <person name="Martos A.R."/>
            <person name="Galeote V."/>
            <person name="Bigey F."/>
            <person name="Dequin S."/>
            <person name="Byrne K.P."/>
            <person name="Wolfe K.H."/>
        </authorList>
    </citation>
    <scope>NUCLEOTIDE SEQUENCE [LARGE SCALE GENOMIC DNA]</scope>
    <source>
        <strain evidence="18 19">NRRL Y-6702</strain>
    </source>
</reference>
<dbReference type="SMART" id="SM01197">
    <property type="entry name" value="FANCL_C"/>
    <property type="match status" value="1"/>
</dbReference>
<dbReference type="GO" id="GO:0008270">
    <property type="term" value="F:zinc ion binding"/>
    <property type="evidence" value="ECO:0007669"/>
    <property type="project" value="UniProtKB-KW"/>
</dbReference>
<comment type="similarity">
    <text evidence="4 16">Belongs to the LTN1 family.</text>
</comment>
<accession>A0A7H9B6H3</accession>
<dbReference type="GO" id="GO:1990112">
    <property type="term" value="C:RQC complex"/>
    <property type="evidence" value="ECO:0007669"/>
    <property type="project" value="UniProtKB-UniRule"/>
</dbReference>
<keyword evidence="13 16" id="KW-0862">Zinc</keyword>
<dbReference type="InterPro" id="IPR054477">
    <property type="entry name" value="LTN1_E3_ligase_6th"/>
</dbReference>
<dbReference type="Pfam" id="PF13639">
    <property type="entry name" value="zf-RING_2"/>
    <property type="match status" value="1"/>
</dbReference>
<dbReference type="InterPro" id="IPR001841">
    <property type="entry name" value="Znf_RING"/>
</dbReference>
<evidence type="ECO:0000313" key="19">
    <source>
        <dbReference type="Proteomes" id="UP000509704"/>
    </source>
</evidence>
<evidence type="ECO:0000256" key="11">
    <source>
        <dbReference type="ARBA" id="ARBA00022771"/>
    </source>
</evidence>
<dbReference type="InterPro" id="IPR039795">
    <property type="entry name" value="LTN1/Rkr1"/>
</dbReference>
<evidence type="ECO:0000256" key="5">
    <source>
        <dbReference type="ARBA" id="ARBA00012483"/>
    </source>
</evidence>
<evidence type="ECO:0000256" key="3">
    <source>
        <dbReference type="ARBA" id="ARBA00004906"/>
    </source>
</evidence>
<dbReference type="OrthoDB" id="6108at2759"/>
<comment type="function">
    <text evidence="14">E3 ubiquitin-protein ligase component of the ribosome quality control complex (RQC), a ribosome-associated complex that mediates ubiquitination and extraction of incompletely synthesized nascent chains for proteasomal degradation. Mediates ubiquitination of proteins derived from mRNAs lacking stop codons (non-stop proteins) and other translation arrest products induced by poly-lysine sequences and tandem rare codons. Ubiquitination leads to CDC48 recruitment for extraction and degradation of the incomplete translation product. May indirectly play a role in chromatin function and transcription.</text>
</comment>
<dbReference type="Gene3D" id="3.30.40.10">
    <property type="entry name" value="Zinc/RING finger domain, C3HC4 (zinc finger)"/>
    <property type="match status" value="1"/>
</dbReference>
<dbReference type="EC" id="2.3.2.27" evidence="5 16"/>
<evidence type="ECO:0000256" key="14">
    <source>
        <dbReference type="ARBA" id="ARBA00055150"/>
    </source>
</evidence>
<keyword evidence="9 16" id="KW-0479">Metal-binding</keyword>
<dbReference type="Gene3D" id="1.25.10.10">
    <property type="entry name" value="Leucine-rich Repeat Variant"/>
    <property type="match status" value="1"/>
</dbReference>
<dbReference type="PROSITE" id="PS50089">
    <property type="entry name" value="ZF_RING_2"/>
    <property type="match status" value="1"/>
</dbReference>
<dbReference type="SUPFAM" id="SSF57850">
    <property type="entry name" value="RING/U-box"/>
    <property type="match status" value="1"/>
</dbReference>
<dbReference type="GO" id="GO:0072344">
    <property type="term" value="P:rescue of stalled ribosome"/>
    <property type="evidence" value="ECO:0007669"/>
    <property type="project" value="UniProtKB-UniRule"/>
</dbReference>
<sequence>MSFGGINTFQQYSTDYGLGHNGIKVSFNFFDGIPEASLLNSLASNELQLIFKLLLKKDEVTKEKALSDLLKLLNDFPSNKYLFADDIFSLCWSQVYPKLLLSNSKNIRVQSHQVTSTLIKVLHKKIAKFLKDFIPPLLLGSCDSDSFVSKSCSNFISSAFNGDSKKISALWTLFHEDILNLVKEVIVVENDGTISDERYIGKEDSQLRYNRLLTSTILLLNTLIASDEKNMDNHRITYKKILSSDSLWNLLSLKNTLFLKGYETVLRLLQLLYRIGYLRSHKEILKISVRKLLKSLAQVNQKNILKVSDLMVSMLDSLNLLNEYKDGKIWTYDKSSKEKLMSFLSVCCSNPHPGYFASMFRFYEGTAADALLNYEHEWLPLWRKSIKALNERSFLGRYGADLLTEFWTYYLKFTDSTMESNAKSAAQSEILETLDSEKSLSKLPTLTLALKDSLPQDFVIEEIFKRLKLQDSVRAADHYLQNLLLLLITGSDTGESLRNLMDIFLDLINQNDITDEKIILINILIRTLVKADLKILCQEYTKYITVIPKLVNENVYDDLAGTVIDYSNMKTTEKGKGEASMECIEEFFNVAITCQISDENIISTLKSMDKHTAEQLLGCQPLKEFIDNYIDLYRYGDDGKLFKTPLISNEIIDRLFESAKVNNLVERFCDASVDLELEQKEHLLKATDFLQTCMFNISEKCTSKVMQIAESFISCNSKITKKLSVTIVEHAKSRDSSHQERLCVDYAIQLLKSSRDNTELFFPPRLIELLDKAVPYIDYRFTLINCLGLNTHLLPTSQEEVDLNDMEELIKLGIFLDTICSEIPILLTDEVSVFLTMVSELAGDFNCLSIKPKESYVNIKNSLLKSDNLKVSANYIILKLTDSAEANEESDVSTALFSLLLAKSASAVIQFYSFRIIYKVLLNEVDSLSVSSLDRLLPSIEKFISNVVRSKTSKDHEYMASAVILSSVVNANCTSERSFMKLRNFLASECIGVGENEIYDKTCRTIILLINFISFSKELGPYTPIAPQRLNMMLKTIEKWFDSDIPYNPQFSLMNLVLLNFFASLISNSLPVASNSAITDLAARLLTDSLTLCELEDSSYLLELRLYSLKLYVAVSTAGIISPEYSTDIFTCLMELCLTDFKSETNNQISVDFYRDLNKVFMKFDVKMLLDYYDAFLDSFLTKAGVKNFNRLRLIMIILRRLVKERQQEAVVEYELEKQQKLVRDDTKTEEVENFEEDNKEDEKFKLPQVLIEKLKEEVPQDYLEYENEYQFLKYLWYWDLVLEFFDSSSYNLRQLFIEQLKFEDMINRFFNFVTDQIDLQETKFWENVESIHFLSYSATGEDFSPFSEDVYVECKTLLAHSLYRMFDNVGSLTANWWLNIKDRSFQSKVEKFVTKFISPILIQHELKIVSQKMGSLTSKDDALSIKINKVTDEVKATYLIDEQKLEISFKLPGNYPLTNIEVIGVSRVGISEQKWKQWILSTQRVITGMNGSVMDSLELFTKNVNLQFSGFEECAICYSILHAVDRKLPTKTCPTCNNKFHGACLYKWFRSSGNNTCPLCRSVIPFRR</sequence>
<name>A0A7H9B6H3_ZYGMR</name>
<dbReference type="CDD" id="cd16491">
    <property type="entry name" value="RING-CH-C4HC3_LTN1"/>
    <property type="match status" value="1"/>
</dbReference>
<keyword evidence="11 15" id="KW-0863">Zinc-finger</keyword>
<dbReference type="GO" id="GO:0016567">
    <property type="term" value="P:protein ubiquitination"/>
    <property type="evidence" value="ECO:0007669"/>
    <property type="project" value="UniProtKB-UniPathway"/>
</dbReference>
<dbReference type="Pfam" id="PF22999">
    <property type="entry name" value="LTN1_E3_ligase_6th"/>
    <property type="match status" value="1"/>
</dbReference>
<dbReference type="SMART" id="SM00744">
    <property type="entry name" value="RINGv"/>
    <property type="match status" value="1"/>
</dbReference>
<protein>
    <recommendedName>
        <fullName evidence="6 16">E3 ubiquitin-protein ligase listerin</fullName>
        <ecNumber evidence="5 16">2.3.2.27</ecNumber>
    </recommendedName>
    <alternativeName>
        <fullName evidence="16">RING-type E3 ubiquitin transferase listerin</fullName>
    </alternativeName>
</protein>
<dbReference type="RefSeq" id="XP_037145286.1">
    <property type="nucleotide sequence ID" value="XM_037289391.1"/>
</dbReference>
<dbReference type="Pfam" id="PF23009">
    <property type="entry name" value="UBC_like"/>
    <property type="match status" value="1"/>
</dbReference>
<dbReference type="EMBL" id="CP058609">
    <property type="protein sequence ID" value="QLG73559.1"/>
    <property type="molecule type" value="Genomic_DNA"/>
</dbReference>
<dbReference type="PANTHER" id="PTHR12389">
    <property type="entry name" value="ZINC FINGER PROTEIN 294"/>
    <property type="match status" value="1"/>
</dbReference>
<keyword evidence="7" id="KW-0963">Cytoplasm</keyword>
<dbReference type="FunFam" id="3.30.40.10:FF:000038">
    <property type="entry name" value="E3 ubiquitin-protein ligase listerin"/>
    <property type="match status" value="1"/>
</dbReference>
<evidence type="ECO:0000256" key="1">
    <source>
        <dbReference type="ARBA" id="ARBA00000900"/>
    </source>
</evidence>
<proteinExistence type="inferred from homology"/>
<evidence type="ECO:0000256" key="12">
    <source>
        <dbReference type="ARBA" id="ARBA00022786"/>
    </source>
</evidence>
<dbReference type="InterPro" id="IPR011016">
    <property type="entry name" value="Znf_RING-CH"/>
</dbReference>
<dbReference type="InterPro" id="IPR011989">
    <property type="entry name" value="ARM-like"/>
</dbReference>
<comment type="subcellular location">
    <subcellularLocation>
        <location evidence="2">Cytoplasm</location>
        <location evidence="2">Cytosol</location>
    </subcellularLocation>
</comment>
<dbReference type="GO" id="GO:0061630">
    <property type="term" value="F:ubiquitin protein ligase activity"/>
    <property type="evidence" value="ECO:0007669"/>
    <property type="project" value="UniProtKB-UniRule"/>
</dbReference>
<evidence type="ECO:0000256" key="13">
    <source>
        <dbReference type="ARBA" id="ARBA00022833"/>
    </source>
</evidence>
<dbReference type="KEGG" id="zmk:HG535_0F00690"/>
<keyword evidence="8 16" id="KW-0808">Transferase</keyword>
<evidence type="ECO:0000256" key="4">
    <source>
        <dbReference type="ARBA" id="ARBA00007997"/>
    </source>
</evidence>
<comment type="catalytic activity">
    <reaction evidence="1 16">
        <text>S-ubiquitinyl-[E2 ubiquitin-conjugating enzyme]-L-cysteine + [acceptor protein]-L-lysine = [E2 ubiquitin-conjugating enzyme]-L-cysteine + N(6)-ubiquitinyl-[acceptor protein]-L-lysine.</text>
        <dbReference type="EC" id="2.3.2.27"/>
    </reaction>
</comment>
<evidence type="ECO:0000256" key="10">
    <source>
        <dbReference type="ARBA" id="ARBA00022737"/>
    </source>
</evidence>
<keyword evidence="12 16" id="KW-0833">Ubl conjugation pathway</keyword>
<dbReference type="GO" id="GO:0043023">
    <property type="term" value="F:ribosomal large subunit binding"/>
    <property type="evidence" value="ECO:0007669"/>
    <property type="project" value="TreeGrafter"/>
</dbReference>
<evidence type="ECO:0000256" key="2">
    <source>
        <dbReference type="ARBA" id="ARBA00004514"/>
    </source>
</evidence>
<dbReference type="InterPro" id="IPR013083">
    <property type="entry name" value="Znf_RING/FYVE/PHD"/>
</dbReference>
<evidence type="ECO:0000259" key="17">
    <source>
        <dbReference type="PROSITE" id="PS50089"/>
    </source>
</evidence>
<evidence type="ECO:0000256" key="16">
    <source>
        <dbReference type="RuleBase" id="RU367090"/>
    </source>
</evidence>
<organism evidence="18 19">
    <name type="scientific">Zygotorulaspora mrakii</name>
    <name type="common">Zygosaccharomyces mrakii</name>
    <dbReference type="NCBI Taxonomy" id="42260"/>
    <lineage>
        <taxon>Eukaryota</taxon>
        <taxon>Fungi</taxon>
        <taxon>Dikarya</taxon>
        <taxon>Ascomycota</taxon>
        <taxon>Saccharomycotina</taxon>
        <taxon>Saccharomycetes</taxon>
        <taxon>Saccharomycetales</taxon>
        <taxon>Saccharomycetaceae</taxon>
        <taxon>Zygotorulaspora</taxon>
    </lineage>
</organism>
<gene>
    <name evidence="18" type="ORF">HG535_0F00690</name>
</gene>
<evidence type="ECO:0000256" key="6">
    <source>
        <dbReference type="ARBA" id="ARBA00017157"/>
    </source>
</evidence>
<dbReference type="InterPro" id="IPR039804">
    <property type="entry name" value="RING-CH-C4HC3_LTN1"/>
</dbReference>
<dbReference type="SMART" id="SM00184">
    <property type="entry name" value="RING"/>
    <property type="match status" value="1"/>
</dbReference>
<keyword evidence="19" id="KW-1185">Reference proteome</keyword>
<evidence type="ECO:0000256" key="7">
    <source>
        <dbReference type="ARBA" id="ARBA00022490"/>
    </source>
</evidence>
<dbReference type="Pfam" id="PF22958">
    <property type="entry name" value="Ltn1_1st"/>
    <property type="match status" value="1"/>
</dbReference>
<feature type="domain" description="RING-type" evidence="17">
    <location>
        <begin position="1515"/>
        <end position="1562"/>
    </location>
</feature>
<evidence type="ECO:0000313" key="18">
    <source>
        <dbReference type="EMBL" id="QLG73559.1"/>
    </source>
</evidence>
<dbReference type="UniPathway" id="UPA00143"/>
<evidence type="ECO:0000256" key="9">
    <source>
        <dbReference type="ARBA" id="ARBA00022723"/>
    </source>
</evidence>
<keyword evidence="10" id="KW-0677">Repeat</keyword>
<dbReference type="InterPro" id="IPR054478">
    <property type="entry name" value="LTN1_UBC"/>
</dbReference>
<dbReference type="InterPro" id="IPR054476">
    <property type="entry name" value="Ltn1_N"/>
</dbReference>
<comment type="pathway">
    <text evidence="3 16">Protein modification; protein ubiquitination.</text>
</comment>
<comment type="function">
    <text evidence="16">E3 ubiquitin-protein ligase. Component of the ribosome quality control complex (RQC), a ribosome-associated complex that mediates ubiquitination and extraction of incompletely synthesized nascent chains for proteasomal degradation.</text>
</comment>
<evidence type="ECO:0000256" key="15">
    <source>
        <dbReference type="PROSITE-ProRule" id="PRU00175"/>
    </source>
</evidence>
<dbReference type="GO" id="GO:1990116">
    <property type="term" value="P:ribosome-associated ubiquitin-dependent protein catabolic process"/>
    <property type="evidence" value="ECO:0007669"/>
    <property type="project" value="UniProtKB-UniRule"/>
</dbReference>
<dbReference type="GO" id="GO:0005829">
    <property type="term" value="C:cytosol"/>
    <property type="evidence" value="ECO:0007669"/>
    <property type="project" value="UniProtKB-SubCell"/>
</dbReference>
<comment type="subunit">
    <text evidence="16">Component of the ribosome quality control complex (RQC).</text>
</comment>